<proteinExistence type="predicted"/>
<dbReference type="OMA" id="NAYRFQV"/>
<dbReference type="AlphaFoldDB" id="A0A8S1X1U9"/>
<name>A0A8S1X1U9_PAROT</name>
<sequence>MSQGGSYQLEVFRGRMKLKTTSSQGGRLYQLRVSVCQQEIVLVIFMYLQLQKFGNFGSTFWVSQNLIRRDIFIRVQNKREKLDMKMQNVKDDQQNGVVKYFMKHKSSDQLQSPVHNVQYYSNKDKPKMVLYRTLQKVQVEPEVRIDEVKELRWRVLSKNCQNLLELSRIALDKLSEFKFVSPTPQPSKPASNPKIKFLSKRHSIELRLGDITTPPPSQPKPAPKILQDPFYAKFKKFYQKIGLQVKEPNKFNLNQDDRQTLQSSEKQTHKKHRSLHVSPQQSSLNFSQKKPKNAYFLQELLKVSSNAYRFQVSLKKDQSENIEETSQKVNNIQSDFDKFHKLLNQSDSF</sequence>
<evidence type="ECO:0000313" key="2">
    <source>
        <dbReference type="EMBL" id="CAD8194610.1"/>
    </source>
</evidence>
<evidence type="ECO:0000313" key="3">
    <source>
        <dbReference type="Proteomes" id="UP000683925"/>
    </source>
</evidence>
<keyword evidence="3" id="KW-1185">Reference proteome</keyword>
<dbReference type="EMBL" id="CAJJDP010000107">
    <property type="protein sequence ID" value="CAD8194610.1"/>
    <property type="molecule type" value="Genomic_DNA"/>
</dbReference>
<gene>
    <name evidence="2" type="ORF">POCTA_138.1.T1070061</name>
</gene>
<comment type="caution">
    <text evidence="2">The sequence shown here is derived from an EMBL/GenBank/DDBJ whole genome shotgun (WGS) entry which is preliminary data.</text>
</comment>
<evidence type="ECO:0000256" key="1">
    <source>
        <dbReference type="SAM" id="MobiDB-lite"/>
    </source>
</evidence>
<accession>A0A8S1X1U9</accession>
<dbReference type="Proteomes" id="UP000683925">
    <property type="component" value="Unassembled WGS sequence"/>
</dbReference>
<dbReference type="OrthoDB" id="295247at2759"/>
<feature type="region of interest" description="Disordered" evidence="1">
    <location>
        <begin position="259"/>
        <end position="288"/>
    </location>
</feature>
<organism evidence="2 3">
    <name type="scientific">Paramecium octaurelia</name>
    <dbReference type="NCBI Taxonomy" id="43137"/>
    <lineage>
        <taxon>Eukaryota</taxon>
        <taxon>Sar</taxon>
        <taxon>Alveolata</taxon>
        <taxon>Ciliophora</taxon>
        <taxon>Intramacronucleata</taxon>
        <taxon>Oligohymenophorea</taxon>
        <taxon>Peniculida</taxon>
        <taxon>Parameciidae</taxon>
        <taxon>Paramecium</taxon>
    </lineage>
</organism>
<feature type="compositionally biased region" description="Polar residues" evidence="1">
    <location>
        <begin position="277"/>
        <end position="288"/>
    </location>
</feature>
<protein>
    <submittedName>
        <fullName evidence="2">Uncharacterized protein</fullName>
    </submittedName>
</protein>
<reference evidence="2" key="1">
    <citation type="submission" date="2021-01" db="EMBL/GenBank/DDBJ databases">
        <authorList>
            <consortium name="Genoscope - CEA"/>
            <person name="William W."/>
        </authorList>
    </citation>
    <scope>NUCLEOTIDE SEQUENCE</scope>
</reference>